<dbReference type="PANTHER" id="PTHR17408:SF0">
    <property type="entry name" value="HISTONE RNA HAIRPIN-BINDING PROTEIN"/>
    <property type="match status" value="1"/>
</dbReference>
<evidence type="ECO:0000256" key="2">
    <source>
        <dbReference type="ARBA" id="ARBA00022884"/>
    </source>
</evidence>
<feature type="region of interest" description="Disordered" evidence="3">
    <location>
        <begin position="1"/>
        <end position="47"/>
    </location>
</feature>
<name>A0AAD5LFQ6_PYTIN</name>
<comment type="similarity">
    <text evidence="1">Belongs to the SLBP family.</text>
</comment>
<feature type="region of interest" description="Disordered" evidence="3">
    <location>
        <begin position="127"/>
        <end position="146"/>
    </location>
</feature>
<dbReference type="EMBL" id="JAKCXM010000240">
    <property type="protein sequence ID" value="KAJ0397735.1"/>
    <property type="molecule type" value="Genomic_DNA"/>
</dbReference>
<evidence type="ECO:0000256" key="3">
    <source>
        <dbReference type="SAM" id="MobiDB-lite"/>
    </source>
</evidence>
<feature type="region of interest" description="Disordered" evidence="3">
    <location>
        <begin position="89"/>
        <end position="109"/>
    </location>
</feature>
<feature type="region of interest" description="Disordered" evidence="3">
    <location>
        <begin position="153"/>
        <end position="212"/>
    </location>
</feature>
<feature type="compositionally biased region" description="Basic and acidic residues" evidence="3">
    <location>
        <begin position="20"/>
        <end position="47"/>
    </location>
</feature>
<proteinExistence type="inferred from homology"/>
<gene>
    <name evidence="5" type="ORF">P43SY_007203</name>
</gene>
<feature type="compositionally biased region" description="Low complexity" evidence="3">
    <location>
        <begin position="136"/>
        <end position="146"/>
    </location>
</feature>
<feature type="compositionally biased region" description="Basic and acidic residues" evidence="3">
    <location>
        <begin position="166"/>
        <end position="179"/>
    </location>
</feature>
<dbReference type="AlphaFoldDB" id="A0AAD5LFQ6"/>
<accession>A0AAD5LFQ6</accession>
<reference evidence="5" key="1">
    <citation type="submission" date="2021-12" db="EMBL/GenBank/DDBJ databases">
        <title>Prjna785345.</title>
        <authorList>
            <person name="Rujirawat T."/>
            <person name="Krajaejun T."/>
        </authorList>
    </citation>
    <scope>NUCLEOTIDE SEQUENCE</scope>
    <source>
        <strain evidence="5">Pi057C3</strain>
    </source>
</reference>
<comment type="caution">
    <text evidence="5">The sequence shown here is derived from an EMBL/GenBank/DDBJ whole genome shotgun (WGS) entry which is preliminary data.</text>
</comment>
<dbReference type="Proteomes" id="UP001209570">
    <property type="component" value="Unassembled WGS sequence"/>
</dbReference>
<dbReference type="InterPro" id="IPR038294">
    <property type="entry name" value="SLBP_RNA_bind_sf"/>
</dbReference>
<dbReference type="PANTHER" id="PTHR17408">
    <property type="entry name" value="HISTONE RNA HAIRPIN-BINDING PROTEIN"/>
    <property type="match status" value="1"/>
</dbReference>
<dbReference type="GO" id="GO:0051028">
    <property type="term" value="P:mRNA transport"/>
    <property type="evidence" value="ECO:0007669"/>
    <property type="project" value="TreeGrafter"/>
</dbReference>
<dbReference type="GO" id="GO:0003729">
    <property type="term" value="F:mRNA binding"/>
    <property type="evidence" value="ECO:0007669"/>
    <property type="project" value="InterPro"/>
</dbReference>
<dbReference type="GO" id="GO:0071204">
    <property type="term" value="C:histone pre-mRNA 3'end processing complex"/>
    <property type="evidence" value="ECO:0007669"/>
    <property type="project" value="TreeGrafter"/>
</dbReference>
<dbReference type="Gene3D" id="1.10.8.1120">
    <property type="entry name" value="Histone RNA hairpin-binding protein RNA-binding domain"/>
    <property type="match status" value="1"/>
</dbReference>
<feature type="domain" description="Histone RNA hairpin-binding protein RNA-binding" evidence="4">
    <location>
        <begin position="60"/>
        <end position="128"/>
    </location>
</feature>
<evidence type="ECO:0000313" key="6">
    <source>
        <dbReference type="Proteomes" id="UP001209570"/>
    </source>
</evidence>
<keyword evidence="6" id="KW-1185">Reference proteome</keyword>
<evidence type="ECO:0000256" key="1">
    <source>
        <dbReference type="ARBA" id="ARBA00006151"/>
    </source>
</evidence>
<dbReference type="Pfam" id="PF15247">
    <property type="entry name" value="SLBP_RNA_bind"/>
    <property type="match status" value="1"/>
</dbReference>
<dbReference type="InterPro" id="IPR029344">
    <property type="entry name" value="SLBP_RNA_bind"/>
</dbReference>
<keyword evidence="2" id="KW-0694">RNA-binding</keyword>
<sequence>MKRQWDDALASPGEQARTWGPRDDAAKRMKGNRSSERPVHPRTMERDTSVVRTMATERETDEHRLSQRQKQIDYGKNTLGYDRYCAQVPRHKRRKGDPMTPDKTLKVSKKGFDAMVRRWRQALHRYDPPELANAQSQPAVSASPVTSVAVEQALTADAHPVSQPVQRDDTDGPRSRAFSDPDLYDLDPARYAPSSDTASKGPSIFDNFEDDEALETAVDYEEEDDDDLL</sequence>
<dbReference type="GO" id="GO:0005737">
    <property type="term" value="C:cytoplasm"/>
    <property type="evidence" value="ECO:0007669"/>
    <property type="project" value="TreeGrafter"/>
</dbReference>
<dbReference type="GO" id="GO:0006398">
    <property type="term" value="P:mRNA 3'-end processing by stem-loop binding and cleavage"/>
    <property type="evidence" value="ECO:0007669"/>
    <property type="project" value="TreeGrafter"/>
</dbReference>
<evidence type="ECO:0000313" key="5">
    <source>
        <dbReference type="EMBL" id="KAJ0397735.1"/>
    </source>
</evidence>
<evidence type="ECO:0000259" key="4">
    <source>
        <dbReference type="Pfam" id="PF15247"/>
    </source>
</evidence>
<dbReference type="InterPro" id="IPR026502">
    <property type="entry name" value="SLBP1/SLBP2"/>
</dbReference>
<protein>
    <recommendedName>
        <fullName evidence="4">Histone RNA hairpin-binding protein RNA-binding domain-containing protein</fullName>
    </recommendedName>
</protein>
<dbReference type="GO" id="GO:0071207">
    <property type="term" value="F:histone pre-mRNA stem-loop binding"/>
    <property type="evidence" value="ECO:0007669"/>
    <property type="project" value="TreeGrafter"/>
</dbReference>
<dbReference type="FunFam" id="1.10.8.1120:FF:000001">
    <property type="entry name" value="Histone RNA hairpin-binding protein-like"/>
    <property type="match status" value="1"/>
</dbReference>
<organism evidence="5 6">
    <name type="scientific">Pythium insidiosum</name>
    <name type="common">Pythiosis disease agent</name>
    <dbReference type="NCBI Taxonomy" id="114742"/>
    <lineage>
        <taxon>Eukaryota</taxon>
        <taxon>Sar</taxon>
        <taxon>Stramenopiles</taxon>
        <taxon>Oomycota</taxon>
        <taxon>Peronosporomycetes</taxon>
        <taxon>Pythiales</taxon>
        <taxon>Pythiaceae</taxon>
        <taxon>Pythium</taxon>
    </lineage>
</organism>